<evidence type="ECO:0000259" key="1">
    <source>
        <dbReference type="Pfam" id="PF07045"/>
    </source>
</evidence>
<dbReference type="SUPFAM" id="SSF54909">
    <property type="entry name" value="Dimeric alpha+beta barrel"/>
    <property type="match status" value="1"/>
</dbReference>
<dbReference type="InterPro" id="IPR010753">
    <property type="entry name" value="DUF1330"/>
</dbReference>
<dbReference type="PANTHER" id="PTHR41521:SF4">
    <property type="entry name" value="BLR0684 PROTEIN"/>
    <property type="match status" value="1"/>
</dbReference>
<dbReference type="Proteomes" id="UP001222118">
    <property type="component" value="Chromosome"/>
</dbReference>
<dbReference type="Pfam" id="PF07045">
    <property type="entry name" value="DUF1330"/>
    <property type="match status" value="1"/>
</dbReference>
<organism evidence="2 3">
    <name type="scientific">Devosia rhodophyticola</name>
    <dbReference type="NCBI Taxonomy" id="3026423"/>
    <lineage>
        <taxon>Bacteria</taxon>
        <taxon>Pseudomonadati</taxon>
        <taxon>Pseudomonadota</taxon>
        <taxon>Alphaproteobacteria</taxon>
        <taxon>Hyphomicrobiales</taxon>
        <taxon>Devosiaceae</taxon>
        <taxon>Devosia</taxon>
    </lineage>
</organism>
<name>A0ABY7YX32_9HYPH</name>
<proteinExistence type="predicted"/>
<gene>
    <name evidence="2" type="ORF">PSQ90_15970</name>
</gene>
<dbReference type="Gene3D" id="3.30.70.100">
    <property type="match status" value="1"/>
</dbReference>
<sequence length="97" mass="10730">MAKGYWIVSLDITDTEAYGAYQAFVRPFLVANEGHFIVRGGQSEVVEGSSRSRLVIVEFPSLEHARAAYHSDAYQEGMQKRLKASVADFVIAEGFDA</sequence>
<feature type="domain" description="DUF1330" evidence="1">
    <location>
        <begin position="3"/>
        <end position="95"/>
    </location>
</feature>
<keyword evidence="3" id="KW-1185">Reference proteome</keyword>
<evidence type="ECO:0000313" key="3">
    <source>
        <dbReference type="Proteomes" id="UP001222118"/>
    </source>
</evidence>
<protein>
    <submittedName>
        <fullName evidence="2">DUF1330 domain-containing protein</fullName>
    </submittedName>
</protein>
<dbReference type="RefSeq" id="WP_282211245.1">
    <property type="nucleotide sequence ID" value="NZ_CP118247.1"/>
</dbReference>
<dbReference type="PANTHER" id="PTHR41521">
    <property type="match status" value="1"/>
</dbReference>
<reference evidence="2 3" key="1">
    <citation type="submission" date="2023-02" db="EMBL/GenBank/DDBJ databases">
        <title>Devosia chondri sp. nov., isolated from the phycosphere of marine algae.</title>
        <authorList>
            <person name="Kim J.M."/>
            <person name="Lee J.K."/>
            <person name="Choi B.J."/>
            <person name="Bayburt H."/>
            <person name="Jeon C.O."/>
        </authorList>
    </citation>
    <scope>NUCLEOTIDE SEQUENCE [LARGE SCALE GENOMIC DNA]</scope>
    <source>
        <strain evidence="2 3">G2-5</strain>
    </source>
</reference>
<evidence type="ECO:0000313" key="2">
    <source>
        <dbReference type="EMBL" id="WDR05727.1"/>
    </source>
</evidence>
<accession>A0ABY7YX32</accession>
<dbReference type="InterPro" id="IPR011008">
    <property type="entry name" value="Dimeric_a/b-barrel"/>
</dbReference>
<dbReference type="EMBL" id="CP118247">
    <property type="protein sequence ID" value="WDR05727.1"/>
    <property type="molecule type" value="Genomic_DNA"/>
</dbReference>